<feature type="domain" description="SAM-dependent MTase RsmB/NOP-type" evidence="8">
    <location>
        <begin position="239"/>
        <end position="552"/>
    </location>
</feature>
<evidence type="ECO:0000256" key="7">
    <source>
        <dbReference type="SAM" id="MobiDB-lite"/>
    </source>
</evidence>
<keyword evidence="3 6" id="KW-0808">Transferase</keyword>
<evidence type="ECO:0000256" key="3">
    <source>
        <dbReference type="ARBA" id="ARBA00022679"/>
    </source>
</evidence>
<dbReference type="Proteomes" id="UP000030145">
    <property type="component" value="Unassembled WGS sequence"/>
</dbReference>
<gene>
    <name evidence="9" type="ORF">MA47_01475</name>
</gene>
<dbReference type="GO" id="GO:0008173">
    <property type="term" value="F:RNA methyltransferase activity"/>
    <property type="evidence" value="ECO:0007669"/>
    <property type="project" value="InterPro"/>
</dbReference>
<dbReference type="GO" id="GO:0001510">
    <property type="term" value="P:RNA methylation"/>
    <property type="evidence" value="ECO:0007669"/>
    <property type="project" value="InterPro"/>
</dbReference>
<dbReference type="GO" id="GO:0006355">
    <property type="term" value="P:regulation of DNA-templated transcription"/>
    <property type="evidence" value="ECO:0007669"/>
    <property type="project" value="InterPro"/>
</dbReference>
<dbReference type="GeneID" id="300552815"/>
<proteinExistence type="inferred from homology"/>
<protein>
    <submittedName>
        <fullName evidence="9">Methyltransferase</fullName>
    </submittedName>
</protein>
<sequence>MGFRSRSESARRGDAPRENPHAVRGGAGSRSATGSGSKGQRGRRDQKDGDHRGTVSRGYHQRRPEHKQRPHHQRGSGEPVRDVVLEVIREVTQDGAFANLVLPKALKRHGLQGRDAAFATELTYGTLRALGLLDAVIAKAAGRPVSKIDAVVLDILRLGAYQILRTRVDDHAAVDTSVELAKANGEGKASGFVNGVLRTITRTPADEWLRKVTDGNSIADLGLRHAHPGWIASAFNAALGGTDSTQADDLAQALAADDERPQVHLAARPGQMSAEELALVTGGEEGRFSPYAVYLSEGSPSGIEPVRDRLASVQDEGSQLIALALVRAQLGAAEETGSTLGTDRADNGRWLDLCSGPGGKTAFIASWAVADDARVDAIEVAPHRAKLVETTTENLPVSVHVGDGRKVREISGLDMPEAGFDRVLVDAPCTGLGALRRRPEARWFKQPDDVPTLVALQKELLTSALSVTAPGGVVIYSTCSPHQAETTDVVRAVAAKTGAEIMDVRPLLPELEGTDAAARLSDAERTIDPRFVQLWPHRHGTDAMFIAALRPSST</sequence>
<feature type="compositionally biased region" description="Basic and acidic residues" evidence="7">
    <location>
        <begin position="42"/>
        <end position="53"/>
    </location>
</feature>
<feature type="compositionally biased region" description="Basic residues" evidence="7">
    <location>
        <begin position="59"/>
        <end position="74"/>
    </location>
</feature>
<comment type="caution">
    <text evidence="9">The sequence shown here is derived from an EMBL/GenBank/DDBJ whole genome shotgun (WGS) entry which is preliminary data.</text>
</comment>
<evidence type="ECO:0000256" key="6">
    <source>
        <dbReference type="PROSITE-ProRule" id="PRU01023"/>
    </source>
</evidence>
<reference evidence="9 10" key="1">
    <citation type="submission" date="2014-10" db="EMBL/GenBank/DDBJ databases">
        <title>Whole Genome sequence of Corynebacterium auriscanis strain CIP 106629.</title>
        <authorList>
            <person name="Hassan S.S."/>
            <person name="Jamal S.B."/>
            <person name="Tiwari S."/>
            <person name="Oliveira L.D.C."/>
            <person name="Souza F."/>
            <person name="Mariano D.C."/>
            <person name="Almeida S."/>
            <person name="Dorella F."/>
            <person name="Pereira F."/>
            <person name="Carvalho A."/>
            <person name="Leal C.A."/>
            <person name="Soares S.D.C."/>
            <person name="Figueiredo H.C."/>
            <person name="Silva A."/>
            <person name="Azevedo V.A."/>
        </authorList>
    </citation>
    <scope>NUCLEOTIDE SEQUENCE [LARGE SCALE GENOMIC DNA]</scope>
    <source>
        <strain evidence="9 10">CIP 106629</strain>
    </source>
</reference>
<dbReference type="Pfam" id="PF01189">
    <property type="entry name" value="Methyltr_RsmB-F"/>
    <property type="match status" value="1"/>
</dbReference>
<feature type="binding site" evidence="6">
    <location>
        <position position="426"/>
    </location>
    <ligand>
        <name>S-adenosyl-L-methionine</name>
        <dbReference type="ChEBI" id="CHEBI:59789"/>
    </ligand>
</feature>
<dbReference type="PROSITE" id="PS01153">
    <property type="entry name" value="NOL1_NOP2_SUN"/>
    <property type="match status" value="1"/>
</dbReference>
<dbReference type="PROSITE" id="PS51686">
    <property type="entry name" value="SAM_MT_RSMB_NOP"/>
    <property type="match status" value="1"/>
</dbReference>
<dbReference type="Pfam" id="PF01029">
    <property type="entry name" value="NusB"/>
    <property type="match status" value="1"/>
</dbReference>
<keyword evidence="4 6" id="KW-0949">S-adenosyl-L-methionine</keyword>
<accession>A0A0A2DJ85</accession>
<feature type="region of interest" description="Disordered" evidence="7">
    <location>
        <begin position="1"/>
        <end position="80"/>
    </location>
</feature>
<dbReference type="Gene3D" id="1.10.940.10">
    <property type="entry name" value="NusB-like"/>
    <property type="match status" value="1"/>
</dbReference>
<dbReference type="PANTHER" id="PTHR22807:SF53">
    <property type="entry name" value="RIBOSOMAL RNA SMALL SUBUNIT METHYLTRANSFERASE B-RELATED"/>
    <property type="match status" value="1"/>
</dbReference>
<dbReference type="PRINTS" id="PR02008">
    <property type="entry name" value="RCMTFAMILY"/>
</dbReference>
<keyword evidence="10" id="KW-1185">Reference proteome</keyword>
<evidence type="ECO:0000256" key="2">
    <source>
        <dbReference type="ARBA" id="ARBA00022603"/>
    </source>
</evidence>
<dbReference type="InterPro" id="IPR029063">
    <property type="entry name" value="SAM-dependent_MTases_sf"/>
</dbReference>
<dbReference type="InterPro" id="IPR001678">
    <property type="entry name" value="MeTrfase_RsmB-F_NOP2_dom"/>
</dbReference>
<feature type="binding site" evidence="6">
    <location>
        <position position="403"/>
    </location>
    <ligand>
        <name>S-adenosyl-L-methionine</name>
        <dbReference type="ChEBI" id="CHEBI:59789"/>
    </ligand>
</feature>
<dbReference type="InterPro" id="IPR035926">
    <property type="entry name" value="NusB-like_sf"/>
</dbReference>
<dbReference type="InterPro" id="IPR006027">
    <property type="entry name" value="NusB_RsmB_TIM44"/>
</dbReference>
<name>A0A0A2DJ85_9CORY</name>
<dbReference type="SUPFAM" id="SSF53335">
    <property type="entry name" value="S-adenosyl-L-methionine-dependent methyltransferases"/>
    <property type="match status" value="1"/>
</dbReference>
<feature type="binding site" evidence="6">
    <location>
        <position position="379"/>
    </location>
    <ligand>
        <name>S-adenosyl-L-methionine</name>
        <dbReference type="ChEBI" id="CHEBI:59789"/>
    </ligand>
</feature>
<evidence type="ECO:0000313" key="9">
    <source>
        <dbReference type="EMBL" id="KGM19285.1"/>
    </source>
</evidence>
<dbReference type="RefSeq" id="WP_035113142.1">
    <property type="nucleotide sequence ID" value="NZ_CP047046.1"/>
</dbReference>
<dbReference type="PANTHER" id="PTHR22807">
    <property type="entry name" value="NOP2 YEAST -RELATED NOL1/NOP2/FMU SUN DOMAIN-CONTAINING"/>
    <property type="match status" value="1"/>
</dbReference>
<feature type="compositionally biased region" description="Basic and acidic residues" evidence="7">
    <location>
        <begin position="1"/>
        <end position="21"/>
    </location>
</feature>
<evidence type="ECO:0000313" key="10">
    <source>
        <dbReference type="Proteomes" id="UP000030145"/>
    </source>
</evidence>
<feature type="binding site" evidence="6">
    <location>
        <begin position="354"/>
        <end position="360"/>
    </location>
    <ligand>
        <name>S-adenosyl-L-methionine</name>
        <dbReference type="ChEBI" id="CHEBI:59789"/>
    </ligand>
</feature>
<feature type="active site" description="Nucleophile" evidence="6">
    <location>
        <position position="479"/>
    </location>
</feature>
<evidence type="ECO:0000256" key="5">
    <source>
        <dbReference type="ARBA" id="ARBA00022884"/>
    </source>
</evidence>
<evidence type="ECO:0000256" key="4">
    <source>
        <dbReference type="ARBA" id="ARBA00022691"/>
    </source>
</evidence>
<comment type="similarity">
    <text evidence="1 6">Belongs to the class I-like SAM-binding methyltransferase superfamily. RsmB/NOP family.</text>
</comment>
<evidence type="ECO:0000259" key="8">
    <source>
        <dbReference type="PROSITE" id="PS51686"/>
    </source>
</evidence>
<dbReference type="GO" id="GO:0003723">
    <property type="term" value="F:RNA binding"/>
    <property type="evidence" value="ECO:0007669"/>
    <property type="project" value="UniProtKB-UniRule"/>
</dbReference>
<dbReference type="SUPFAM" id="SSF48013">
    <property type="entry name" value="NusB-like"/>
    <property type="match status" value="1"/>
</dbReference>
<keyword evidence="2 6" id="KW-0489">Methyltransferase</keyword>
<dbReference type="InterPro" id="IPR018314">
    <property type="entry name" value="RsmB/NOL1/NOP2-like_CS"/>
</dbReference>
<organism evidence="9 10">
    <name type="scientific">Corynebacterium auriscanis</name>
    <dbReference type="NCBI Taxonomy" id="99807"/>
    <lineage>
        <taxon>Bacteria</taxon>
        <taxon>Bacillati</taxon>
        <taxon>Actinomycetota</taxon>
        <taxon>Actinomycetes</taxon>
        <taxon>Mycobacteriales</taxon>
        <taxon>Corynebacteriaceae</taxon>
        <taxon>Corynebacterium</taxon>
    </lineage>
</organism>
<dbReference type="CDD" id="cd02440">
    <property type="entry name" value="AdoMet_MTases"/>
    <property type="match status" value="1"/>
</dbReference>
<dbReference type="EMBL" id="JRVJ01000002">
    <property type="protein sequence ID" value="KGM19285.1"/>
    <property type="molecule type" value="Genomic_DNA"/>
</dbReference>
<evidence type="ECO:0000256" key="1">
    <source>
        <dbReference type="ARBA" id="ARBA00007494"/>
    </source>
</evidence>
<keyword evidence="5 6" id="KW-0694">RNA-binding</keyword>
<dbReference type="Gene3D" id="3.40.50.150">
    <property type="entry name" value="Vaccinia Virus protein VP39"/>
    <property type="match status" value="1"/>
</dbReference>
<dbReference type="InterPro" id="IPR049560">
    <property type="entry name" value="MeTrfase_RsmB-F_NOP2_cat"/>
</dbReference>
<dbReference type="InterPro" id="IPR023267">
    <property type="entry name" value="RCMT"/>
</dbReference>
<dbReference type="AlphaFoldDB" id="A0A0A2DJ85"/>